<accession>A0A194W612</accession>
<dbReference type="AlphaFoldDB" id="A0A194W612"/>
<name>A0A194W612_CYTMA</name>
<sequence>MAPSQDKNEHEAKSVSVSVVRWVDNPRRIIGPARILQLPPDLLTSLGRYSDHPSPSHGIAPVAI</sequence>
<evidence type="ECO:0000313" key="2">
    <source>
        <dbReference type="Proteomes" id="UP000078559"/>
    </source>
</evidence>
<dbReference type="Proteomes" id="UP000078559">
    <property type="component" value="Chromosome 7"/>
</dbReference>
<keyword evidence="2" id="KW-1185">Reference proteome</keyword>
<gene>
    <name evidence="1" type="ORF">VM1G_11730</name>
</gene>
<dbReference type="EMBL" id="CM003104">
    <property type="protein sequence ID" value="KUI71702.1"/>
    <property type="molecule type" value="Genomic_DNA"/>
</dbReference>
<reference evidence="1" key="1">
    <citation type="submission" date="2014-12" db="EMBL/GenBank/DDBJ databases">
        <title>Genome Sequence of Valsa Canker Pathogens Uncovers a Specific Adaption of Colonization on Woody Bark.</title>
        <authorList>
            <person name="Yin Z."/>
            <person name="Liu H."/>
            <person name="Gao X."/>
            <person name="Li Z."/>
            <person name="Song N."/>
            <person name="Ke X."/>
            <person name="Dai Q."/>
            <person name="Wu Y."/>
            <person name="Sun Y."/>
            <person name="Xu J.-R."/>
            <person name="Kang Z.K."/>
            <person name="Wang L."/>
            <person name="Huang L."/>
        </authorList>
    </citation>
    <scope>NUCLEOTIDE SEQUENCE [LARGE SCALE GENOMIC DNA]</scope>
    <source>
        <strain evidence="1">03-8</strain>
    </source>
</reference>
<proteinExistence type="predicted"/>
<organism evidence="1 2">
    <name type="scientific">Cytospora mali</name>
    <name type="common">Apple Valsa canker fungus</name>
    <name type="synonym">Valsa mali</name>
    <dbReference type="NCBI Taxonomy" id="578113"/>
    <lineage>
        <taxon>Eukaryota</taxon>
        <taxon>Fungi</taxon>
        <taxon>Dikarya</taxon>
        <taxon>Ascomycota</taxon>
        <taxon>Pezizomycotina</taxon>
        <taxon>Sordariomycetes</taxon>
        <taxon>Sordariomycetidae</taxon>
        <taxon>Diaporthales</taxon>
        <taxon>Cytosporaceae</taxon>
        <taxon>Cytospora</taxon>
    </lineage>
</organism>
<evidence type="ECO:0000313" key="1">
    <source>
        <dbReference type="EMBL" id="KUI71702.1"/>
    </source>
</evidence>
<protein>
    <submittedName>
        <fullName evidence="1">Uncharacterized protein</fullName>
    </submittedName>
</protein>